<dbReference type="AlphaFoldDB" id="A0A098LJM0"/>
<evidence type="ECO:0008006" key="3">
    <source>
        <dbReference type="Google" id="ProtNLM"/>
    </source>
</evidence>
<organism evidence="1 2">
    <name type="scientific">Sporocytophaga myxococcoides</name>
    <dbReference type="NCBI Taxonomy" id="153721"/>
    <lineage>
        <taxon>Bacteria</taxon>
        <taxon>Pseudomonadati</taxon>
        <taxon>Bacteroidota</taxon>
        <taxon>Cytophagia</taxon>
        <taxon>Cytophagales</taxon>
        <taxon>Cytophagaceae</taxon>
        <taxon>Sporocytophaga</taxon>
    </lineage>
</organism>
<evidence type="ECO:0000313" key="1">
    <source>
        <dbReference type="EMBL" id="GAL86622.1"/>
    </source>
</evidence>
<keyword evidence="2" id="KW-1185">Reference proteome</keyword>
<dbReference type="STRING" id="153721.MYP_3852"/>
<sequence>MGIGFSYAQDIQFSQFYANVLYLNPAFAGSAHSARAIAHQRLQWPGLEARYTTSCVSIDNFFNKTGGGVGLMFLKDWQGTKRISSTEIRMQYAQEINLSPKLSARAGAEINYINRYLNYSYLTFPDQFNDDGFTNTQTKEPFGATQKGFFDIGVGGMLYSEYFWVGFAAHHVNTPDQSFYGSGSDLPAKFSLIGGYKFMLEKGKTKGDIPSDEDVYITPTLHYKSQGKSDQLDLGVYGLYHRLLLGGWYRGIPLLKNYRAGIQNNESVILMVGYKVYPLSISYSFDCTVSELTRAGTRGAHELNITYVYHWPPKKRKPYRKLPCPTFKGS</sequence>
<dbReference type="EMBL" id="BBLT01000008">
    <property type="protein sequence ID" value="GAL86622.1"/>
    <property type="molecule type" value="Genomic_DNA"/>
</dbReference>
<name>A0A098LJM0_9BACT</name>
<comment type="caution">
    <text evidence="1">The sequence shown here is derived from an EMBL/GenBank/DDBJ whole genome shotgun (WGS) entry which is preliminary data.</text>
</comment>
<dbReference type="Pfam" id="PF11751">
    <property type="entry name" value="PorP_SprF"/>
    <property type="match status" value="1"/>
</dbReference>
<dbReference type="InterPro" id="IPR019861">
    <property type="entry name" value="PorP/SprF_Bacteroidetes"/>
</dbReference>
<evidence type="ECO:0000313" key="2">
    <source>
        <dbReference type="Proteomes" id="UP000030185"/>
    </source>
</evidence>
<accession>A0A098LJM0</accession>
<gene>
    <name evidence="1" type="ORF">MYP_3852</name>
</gene>
<dbReference type="eggNOG" id="COG4772">
    <property type="taxonomic scope" value="Bacteria"/>
</dbReference>
<dbReference type="Proteomes" id="UP000030185">
    <property type="component" value="Unassembled WGS sequence"/>
</dbReference>
<proteinExistence type="predicted"/>
<protein>
    <recommendedName>
        <fullName evidence="3">Bacteroidetes-specific membrane protein</fullName>
    </recommendedName>
</protein>
<reference evidence="1 2" key="1">
    <citation type="submission" date="2014-09" db="EMBL/GenBank/DDBJ databases">
        <title>Sporocytophaga myxococcoides PG-01 genome sequencing.</title>
        <authorList>
            <person name="Liu L."/>
            <person name="Gao P.J."/>
            <person name="Chen G.J."/>
            <person name="Wang L.S."/>
        </authorList>
    </citation>
    <scope>NUCLEOTIDE SEQUENCE [LARGE SCALE GENOMIC DNA]</scope>
    <source>
        <strain evidence="1 2">PG-01</strain>
    </source>
</reference>
<dbReference type="NCBIfam" id="TIGR03519">
    <property type="entry name" value="T9SS_PorP_fam"/>
    <property type="match status" value="1"/>
</dbReference>